<gene>
    <name evidence="1" type="ORF">BDY19DRAFT_985163</name>
</gene>
<proteinExistence type="predicted"/>
<keyword evidence="2" id="KW-1185">Reference proteome</keyword>
<evidence type="ECO:0000313" key="1">
    <source>
        <dbReference type="EMBL" id="KAI0089199.1"/>
    </source>
</evidence>
<comment type="caution">
    <text evidence="1">The sequence shown here is derived from an EMBL/GenBank/DDBJ whole genome shotgun (WGS) entry which is preliminary data.</text>
</comment>
<accession>A0ACB8U518</accession>
<reference evidence="1" key="1">
    <citation type="journal article" date="2021" name="Environ. Microbiol.">
        <title>Gene family expansions and transcriptome signatures uncover fungal adaptations to wood decay.</title>
        <authorList>
            <person name="Hage H."/>
            <person name="Miyauchi S."/>
            <person name="Viragh M."/>
            <person name="Drula E."/>
            <person name="Min B."/>
            <person name="Chaduli D."/>
            <person name="Navarro D."/>
            <person name="Favel A."/>
            <person name="Norest M."/>
            <person name="Lesage-Meessen L."/>
            <person name="Balint B."/>
            <person name="Merenyi Z."/>
            <person name="de Eugenio L."/>
            <person name="Morin E."/>
            <person name="Martinez A.T."/>
            <person name="Baldrian P."/>
            <person name="Stursova M."/>
            <person name="Martinez M.J."/>
            <person name="Novotny C."/>
            <person name="Magnuson J.K."/>
            <person name="Spatafora J.W."/>
            <person name="Maurice S."/>
            <person name="Pangilinan J."/>
            <person name="Andreopoulos W."/>
            <person name="LaButti K."/>
            <person name="Hundley H."/>
            <person name="Na H."/>
            <person name="Kuo A."/>
            <person name="Barry K."/>
            <person name="Lipzen A."/>
            <person name="Henrissat B."/>
            <person name="Riley R."/>
            <person name="Ahrendt S."/>
            <person name="Nagy L.G."/>
            <person name="Grigoriev I.V."/>
            <person name="Martin F."/>
            <person name="Rosso M.N."/>
        </authorList>
    </citation>
    <scope>NUCLEOTIDE SEQUENCE</scope>
    <source>
        <strain evidence="1">CBS 384.51</strain>
    </source>
</reference>
<sequence length="639" mass="71313">MSDTDALDLELQQALEEAFGAPTPPKVKKTKKRDRVTQDGDQSQEMKKKRKRKKKTADEEGDTHVEGLVEDVVVPEAASKEAKKRKKKDKGKQRVETVQEDIQVNPPPITPPAVQQTPHDDFAASSAEFLSAVVAAASADSHMHAGPSNQFVPPVPPYHDPMVPYHPPTSEFHPFPPPMYPPGPDGVTMPDLSMIPSEYLMQTLQNLDFSQLASVLKTLGDNGAGTVLPSLNISPSFVPGPQPPGPPPVKQTSAKSVSILGRHPKQVKESGQSTRSLPPPSVSPPAVNADEGNPDHAYMLANVWMNANKLSQMTKTHGLVFKKGKFSATEEVQLNSAIERYKSEKGITQHDLVELVFSKERGRGETFWQEITSALHARPIIAVYHHVRRKLDPLSNLGKWMASEDESLRSAVQEFSQQWQKVSERVGRSASDCRDRYRNHLENSSSRRSGAWTKEEEEELTAIVNELKMQRGEVSDNDIFWGAVSQRMGGRRGRQQCRIKWLDSLCPKLKNDGMKPRWSQLDAYILVHKVDSLSVRDDSEIDWKTLPDEDWNTWSAHALQRRWLTMKRSVKGHEEMSHAELMDILRTKKAQSPPPPSSHRGSKKIPISSEMIEDSDDESGSNAEPTTQQDGSEEGQTSM</sequence>
<evidence type="ECO:0000313" key="2">
    <source>
        <dbReference type="Proteomes" id="UP001055072"/>
    </source>
</evidence>
<name>A0ACB8U518_9APHY</name>
<dbReference type="EMBL" id="MU274911">
    <property type="protein sequence ID" value="KAI0089199.1"/>
    <property type="molecule type" value="Genomic_DNA"/>
</dbReference>
<dbReference type="Proteomes" id="UP001055072">
    <property type="component" value="Unassembled WGS sequence"/>
</dbReference>
<organism evidence="1 2">
    <name type="scientific">Irpex rosettiformis</name>
    <dbReference type="NCBI Taxonomy" id="378272"/>
    <lineage>
        <taxon>Eukaryota</taxon>
        <taxon>Fungi</taxon>
        <taxon>Dikarya</taxon>
        <taxon>Basidiomycota</taxon>
        <taxon>Agaricomycotina</taxon>
        <taxon>Agaricomycetes</taxon>
        <taxon>Polyporales</taxon>
        <taxon>Irpicaceae</taxon>
        <taxon>Irpex</taxon>
    </lineage>
</organism>
<protein>
    <submittedName>
        <fullName evidence="1">Uncharacterized protein</fullName>
    </submittedName>
</protein>